<evidence type="ECO:0000256" key="4">
    <source>
        <dbReference type="ARBA" id="ARBA00023288"/>
    </source>
</evidence>
<comment type="subcellular location">
    <subcellularLocation>
        <location evidence="1">Cell outer membrane</location>
        <topology evidence="1">Lipid-anchor</topology>
    </subcellularLocation>
</comment>
<evidence type="ECO:0000259" key="6">
    <source>
        <dbReference type="Pfam" id="PF05433"/>
    </source>
</evidence>
<comment type="caution">
    <text evidence="7">The sequence shown here is derived from an EMBL/GenBank/DDBJ whole genome shotgun (WGS) entry which is preliminary data.</text>
</comment>
<name>A0A845ANK3_9SPHN</name>
<keyword evidence="5" id="KW-0732">Signal</keyword>
<evidence type="ECO:0000256" key="1">
    <source>
        <dbReference type="ARBA" id="ARBA00004459"/>
    </source>
</evidence>
<gene>
    <name evidence="7" type="ORF">GRI58_14800</name>
</gene>
<evidence type="ECO:0000313" key="8">
    <source>
        <dbReference type="Proteomes" id="UP000439780"/>
    </source>
</evidence>
<sequence>MTISLKTAALALATGGLALASPVAAQSFGNEYAPQATAYGQMTFDHSRHGHHRHEYRGRGHDRDDYRGRYYNNYRQTYYGEPVHRNTRVWRGDDGRYYCRRSNGTTGLIIGAAGGALLGREVAGRRGDRTLGAILGGAAGALLGKSLDSGVHCR</sequence>
<feature type="chain" id="PRO_5032340407" description="17 kDa surface antigen" evidence="5">
    <location>
        <begin position="21"/>
        <end position="154"/>
    </location>
</feature>
<evidence type="ECO:0000313" key="7">
    <source>
        <dbReference type="EMBL" id="MXP30076.1"/>
    </source>
</evidence>
<dbReference type="Proteomes" id="UP000439780">
    <property type="component" value="Unassembled WGS sequence"/>
</dbReference>
<dbReference type="Pfam" id="PF05433">
    <property type="entry name" value="Rick_17kDa_Anti"/>
    <property type="match status" value="1"/>
</dbReference>
<dbReference type="InterPro" id="IPR008816">
    <property type="entry name" value="Gly_zipper_2TM_dom"/>
</dbReference>
<dbReference type="EMBL" id="WTYA01000015">
    <property type="protein sequence ID" value="MXP30076.1"/>
    <property type="molecule type" value="Genomic_DNA"/>
</dbReference>
<feature type="domain" description="Glycine zipper 2TM" evidence="6">
    <location>
        <begin position="107"/>
        <end position="145"/>
    </location>
</feature>
<protein>
    <recommendedName>
        <fullName evidence="3">17 kDa surface antigen</fullName>
    </recommendedName>
</protein>
<evidence type="ECO:0000256" key="5">
    <source>
        <dbReference type="SAM" id="SignalP"/>
    </source>
</evidence>
<keyword evidence="8" id="KW-1185">Reference proteome</keyword>
<dbReference type="GO" id="GO:0009279">
    <property type="term" value="C:cell outer membrane"/>
    <property type="evidence" value="ECO:0007669"/>
    <property type="project" value="UniProtKB-SubCell"/>
</dbReference>
<dbReference type="OrthoDB" id="7429177at2"/>
<organism evidence="7 8">
    <name type="scientific">Qipengyuania algicida</name>
    <dbReference type="NCBI Taxonomy" id="1836209"/>
    <lineage>
        <taxon>Bacteria</taxon>
        <taxon>Pseudomonadati</taxon>
        <taxon>Pseudomonadota</taxon>
        <taxon>Alphaproteobacteria</taxon>
        <taxon>Sphingomonadales</taxon>
        <taxon>Erythrobacteraceae</taxon>
        <taxon>Qipengyuania</taxon>
    </lineage>
</organism>
<comment type="similarity">
    <text evidence="2">Belongs to the rickettsiale 17 kDa surface antigen family.</text>
</comment>
<dbReference type="AlphaFoldDB" id="A0A845ANK3"/>
<keyword evidence="4" id="KW-0449">Lipoprotein</keyword>
<feature type="signal peptide" evidence="5">
    <location>
        <begin position="1"/>
        <end position="20"/>
    </location>
</feature>
<dbReference type="RefSeq" id="WP_160754379.1">
    <property type="nucleotide sequence ID" value="NZ_WTYA01000015.1"/>
</dbReference>
<evidence type="ECO:0000256" key="3">
    <source>
        <dbReference type="ARBA" id="ARBA00015281"/>
    </source>
</evidence>
<proteinExistence type="inferred from homology"/>
<reference evidence="7 8" key="1">
    <citation type="submission" date="2019-12" db="EMBL/GenBank/DDBJ databases">
        <title>Genomic-based taxomic classification of the family Erythrobacteraceae.</title>
        <authorList>
            <person name="Xu L."/>
        </authorList>
    </citation>
    <scope>NUCLEOTIDE SEQUENCE [LARGE SCALE GENOMIC DNA]</scope>
    <source>
        <strain evidence="7 8">KEMB 9005-328</strain>
    </source>
</reference>
<evidence type="ECO:0000256" key="2">
    <source>
        <dbReference type="ARBA" id="ARBA00008681"/>
    </source>
</evidence>
<accession>A0A845ANK3</accession>